<dbReference type="EMBL" id="CAESAJ010000041">
    <property type="protein sequence ID" value="CAB4335518.1"/>
    <property type="molecule type" value="Genomic_DNA"/>
</dbReference>
<feature type="transmembrane region" description="Helical" evidence="9">
    <location>
        <begin position="183"/>
        <end position="207"/>
    </location>
</feature>
<sequence length="359" mass="38115">MTIQAQMPIPAKPRPKSAAPWKVRGFSKIAVTTVASLLPAAMAITLGIFFDFSPPTILVILFLPLQIVIASIAALMVRGKRGMGDATLTVIVYFALALVTVLLGSVVVSVITWGAKAMSLHFLYQNDVYITPSTSLEYGGIGHAMIGSLVTVALVTVVTVPISIAIAVYLTEGYGRLRGAVRFFTQAMSGLPSVVSGLFIYAAFISIGSNRPAGWLGSAALLLLMLPTVTRMSEEVLKLVPNELRSAALALGAPRRRAFFQVIMPAARTGLVTAVLLGLARIVGETAPLLLTIDFEHRTNANPLSGGMATMTTYIYSYLGAGYDTSRQRSWGAALVLLGLVAILFGIARLFANKKVGSR</sequence>
<evidence type="ECO:0000256" key="2">
    <source>
        <dbReference type="ARBA" id="ARBA00007069"/>
    </source>
</evidence>
<protein>
    <submittedName>
        <fullName evidence="11">Unannotated protein</fullName>
    </submittedName>
</protein>
<dbReference type="PANTHER" id="PTHR42922">
    <property type="entry name" value="PHOSPHATE TRANSPORT SYSTEM PERMEASE PROTEIN PSTA"/>
    <property type="match status" value="1"/>
</dbReference>
<keyword evidence="4" id="KW-1003">Cell membrane</keyword>
<dbReference type="InterPro" id="IPR000515">
    <property type="entry name" value="MetI-like"/>
</dbReference>
<evidence type="ECO:0000256" key="4">
    <source>
        <dbReference type="ARBA" id="ARBA00022475"/>
    </source>
</evidence>
<dbReference type="PANTHER" id="PTHR42922:SF1">
    <property type="entry name" value="PHOSPHATE TRANSPORT SYSTEM PERMEASE PROTEIN PSTA"/>
    <property type="match status" value="1"/>
</dbReference>
<dbReference type="InterPro" id="IPR005672">
    <property type="entry name" value="Phosphate_PstA"/>
</dbReference>
<dbReference type="NCBIfam" id="TIGR00974">
    <property type="entry name" value="3a0107s02c"/>
    <property type="match status" value="1"/>
</dbReference>
<evidence type="ECO:0000256" key="3">
    <source>
        <dbReference type="ARBA" id="ARBA00022448"/>
    </source>
</evidence>
<evidence type="ECO:0000313" key="11">
    <source>
        <dbReference type="EMBL" id="CAB4335518.1"/>
    </source>
</evidence>
<dbReference type="InterPro" id="IPR035906">
    <property type="entry name" value="MetI-like_sf"/>
</dbReference>
<comment type="similarity">
    <text evidence="2">Belongs to the binding-protein-dependent transport system permease family. CysTW subfamily.</text>
</comment>
<accession>A0A6J5Z2F9</accession>
<dbReference type="AlphaFoldDB" id="A0A6J5Z2F9"/>
<dbReference type="Pfam" id="PF00528">
    <property type="entry name" value="BPD_transp_1"/>
    <property type="match status" value="1"/>
</dbReference>
<evidence type="ECO:0000259" key="10">
    <source>
        <dbReference type="PROSITE" id="PS50928"/>
    </source>
</evidence>
<dbReference type="Gene3D" id="1.10.3720.10">
    <property type="entry name" value="MetI-like"/>
    <property type="match status" value="1"/>
</dbReference>
<dbReference type="PROSITE" id="PS50928">
    <property type="entry name" value="ABC_TM1"/>
    <property type="match status" value="1"/>
</dbReference>
<keyword evidence="8 9" id="KW-0472">Membrane</keyword>
<evidence type="ECO:0000256" key="6">
    <source>
        <dbReference type="ARBA" id="ARBA00022692"/>
    </source>
</evidence>
<keyword evidence="6 9" id="KW-0812">Transmembrane</keyword>
<organism evidence="11">
    <name type="scientific">freshwater metagenome</name>
    <dbReference type="NCBI Taxonomy" id="449393"/>
    <lineage>
        <taxon>unclassified sequences</taxon>
        <taxon>metagenomes</taxon>
        <taxon>ecological metagenomes</taxon>
    </lineage>
</organism>
<feature type="transmembrane region" description="Helical" evidence="9">
    <location>
        <begin position="29"/>
        <end position="50"/>
    </location>
</feature>
<feature type="transmembrane region" description="Helical" evidence="9">
    <location>
        <begin position="90"/>
        <end position="115"/>
    </location>
</feature>
<feature type="domain" description="ABC transmembrane type-1" evidence="10">
    <location>
        <begin position="145"/>
        <end position="348"/>
    </location>
</feature>
<evidence type="ECO:0000256" key="7">
    <source>
        <dbReference type="ARBA" id="ARBA00022989"/>
    </source>
</evidence>
<keyword evidence="7 9" id="KW-1133">Transmembrane helix</keyword>
<evidence type="ECO:0000256" key="8">
    <source>
        <dbReference type="ARBA" id="ARBA00023136"/>
    </source>
</evidence>
<feature type="transmembrane region" description="Helical" evidence="9">
    <location>
        <begin position="145"/>
        <end position="171"/>
    </location>
</feature>
<feature type="transmembrane region" description="Helical" evidence="9">
    <location>
        <begin position="304"/>
        <end position="321"/>
    </location>
</feature>
<comment type="subcellular location">
    <subcellularLocation>
        <location evidence="1">Cell membrane</location>
        <topology evidence="1">Multi-pass membrane protein</topology>
    </subcellularLocation>
</comment>
<dbReference type="InterPro" id="IPR051408">
    <property type="entry name" value="Phosphate_transprt_permease"/>
</dbReference>
<reference evidence="11" key="1">
    <citation type="submission" date="2020-05" db="EMBL/GenBank/DDBJ databases">
        <authorList>
            <person name="Chiriac C."/>
            <person name="Salcher M."/>
            <person name="Ghai R."/>
            <person name="Kavagutti S V."/>
        </authorList>
    </citation>
    <scope>NUCLEOTIDE SEQUENCE</scope>
</reference>
<keyword evidence="3" id="KW-0813">Transport</keyword>
<evidence type="ECO:0000256" key="5">
    <source>
        <dbReference type="ARBA" id="ARBA00022592"/>
    </source>
</evidence>
<dbReference type="GO" id="GO:0005315">
    <property type="term" value="F:phosphate transmembrane transporter activity"/>
    <property type="evidence" value="ECO:0007669"/>
    <property type="project" value="InterPro"/>
</dbReference>
<feature type="transmembrane region" description="Helical" evidence="9">
    <location>
        <begin position="265"/>
        <end position="284"/>
    </location>
</feature>
<evidence type="ECO:0000256" key="1">
    <source>
        <dbReference type="ARBA" id="ARBA00004651"/>
    </source>
</evidence>
<gene>
    <name evidence="11" type="ORF">UFOPK3770_00535</name>
</gene>
<feature type="transmembrane region" description="Helical" evidence="9">
    <location>
        <begin position="333"/>
        <end position="352"/>
    </location>
</feature>
<dbReference type="SUPFAM" id="SSF161098">
    <property type="entry name" value="MetI-like"/>
    <property type="match status" value="1"/>
</dbReference>
<keyword evidence="5" id="KW-0592">Phosphate transport</keyword>
<evidence type="ECO:0000256" key="9">
    <source>
        <dbReference type="SAM" id="Phobius"/>
    </source>
</evidence>
<feature type="transmembrane region" description="Helical" evidence="9">
    <location>
        <begin position="56"/>
        <end position="78"/>
    </location>
</feature>
<dbReference type="CDD" id="cd06261">
    <property type="entry name" value="TM_PBP2"/>
    <property type="match status" value="1"/>
</dbReference>
<proteinExistence type="inferred from homology"/>
<name>A0A6J5Z2F9_9ZZZZ</name>
<dbReference type="GO" id="GO:0005886">
    <property type="term" value="C:plasma membrane"/>
    <property type="evidence" value="ECO:0007669"/>
    <property type="project" value="UniProtKB-SubCell"/>
</dbReference>
<dbReference type="GO" id="GO:0035435">
    <property type="term" value="P:phosphate ion transmembrane transport"/>
    <property type="evidence" value="ECO:0007669"/>
    <property type="project" value="InterPro"/>
</dbReference>